<protein>
    <submittedName>
        <fullName evidence="1">Uncharacterized protein</fullName>
    </submittedName>
</protein>
<proteinExistence type="predicted"/>
<sequence length="131" mass="14988">MVASAKGHDDEIIQVLRTAEDDKTADEKLMSYCIKELYNVQWRSVIWLLTQHEHVSRDVECCIGVLSLISPSLSTSCNSPHFFPPTPFILPRYRERNCSSQIIPTQWLERVANKRLLITCSELASKARQAL</sequence>
<reference evidence="2" key="1">
    <citation type="journal article" date="2022" name="Mol. Ecol. Resour.">
        <title>The genomes of chicory, endive, great burdock and yacon provide insights into Asteraceae palaeo-polyploidization history and plant inulin production.</title>
        <authorList>
            <person name="Fan W."/>
            <person name="Wang S."/>
            <person name="Wang H."/>
            <person name="Wang A."/>
            <person name="Jiang F."/>
            <person name="Liu H."/>
            <person name="Zhao H."/>
            <person name="Xu D."/>
            <person name="Zhang Y."/>
        </authorList>
    </citation>
    <scope>NUCLEOTIDE SEQUENCE [LARGE SCALE GENOMIC DNA]</scope>
    <source>
        <strain evidence="2">cv. Yunnan</strain>
    </source>
</reference>
<keyword evidence="2" id="KW-1185">Reference proteome</keyword>
<dbReference type="EMBL" id="CM042030">
    <property type="protein sequence ID" value="KAI3787412.1"/>
    <property type="molecule type" value="Genomic_DNA"/>
</dbReference>
<dbReference type="Proteomes" id="UP001056120">
    <property type="component" value="Linkage Group LG13"/>
</dbReference>
<evidence type="ECO:0000313" key="2">
    <source>
        <dbReference type="Proteomes" id="UP001056120"/>
    </source>
</evidence>
<accession>A0ACB9GVL6</accession>
<evidence type="ECO:0000313" key="1">
    <source>
        <dbReference type="EMBL" id="KAI3787412.1"/>
    </source>
</evidence>
<comment type="caution">
    <text evidence="1">The sequence shown here is derived from an EMBL/GenBank/DDBJ whole genome shotgun (WGS) entry which is preliminary data.</text>
</comment>
<reference evidence="1 2" key="2">
    <citation type="journal article" date="2022" name="Mol. Ecol. Resour.">
        <title>The genomes of chicory, endive, great burdock and yacon provide insights into Asteraceae paleo-polyploidization history and plant inulin production.</title>
        <authorList>
            <person name="Fan W."/>
            <person name="Wang S."/>
            <person name="Wang H."/>
            <person name="Wang A."/>
            <person name="Jiang F."/>
            <person name="Liu H."/>
            <person name="Zhao H."/>
            <person name="Xu D."/>
            <person name="Zhang Y."/>
        </authorList>
    </citation>
    <scope>NUCLEOTIDE SEQUENCE [LARGE SCALE GENOMIC DNA]</scope>
    <source>
        <strain evidence="2">cv. Yunnan</strain>
        <tissue evidence="1">Leaves</tissue>
    </source>
</reference>
<gene>
    <name evidence="1" type="ORF">L1987_41865</name>
</gene>
<name>A0ACB9GVL6_9ASTR</name>
<organism evidence="1 2">
    <name type="scientific">Smallanthus sonchifolius</name>
    <dbReference type="NCBI Taxonomy" id="185202"/>
    <lineage>
        <taxon>Eukaryota</taxon>
        <taxon>Viridiplantae</taxon>
        <taxon>Streptophyta</taxon>
        <taxon>Embryophyta</taxon>
        <taxon>Tracheophyta</taxon>
        <taxon>Spermatophyta</taxon>
        <taxon>Magnoliopsida</taxon>
        <taxon>eudicotyledons</taxon>
        <taxon>Gunneridae</taxon>
        <taxon>Pentapetalae</taxon>
        <taxon>asterids</taxon>
        <taxon>campanulids</taxon>
        <taxon>Asterales</taxon>
        <taxon>Asteraceae</taxon>
        <taxon>Asteroideae</taxon>
        <taxon>Heliantheae alliance</taxon>
        <taxon>Millerieae</taxon>
        <taxon>Smallanthus</taxon>
    </lineage>
</organism>